<dbReference type="InterPro" id="IPR017853">
    <property type="entry name" value="GH"/>
</dbReference>
<keyword evidence="6" id="KW-0732">Signal</keyword>
<keyword evidence="5 6" id="KW-0326">Glycosidase</keyword>
<comment type="similarity">
    <text evidence="2 6">Belongs to the glycosyl hydrolase 53 family.</text>
</comment>
<evidence type="ECO:0000313" key="8">
    <source>
        <dbReference type="Proteomes" id="UP000199373"/>
    </source>
</evidence>
<comment type="catalytic activity">
    <reaction evidence="1 6">
        <text>The enzyme specifically hydrolyzes (1-&gt;4)-beta-D-galactosidic linkages in type I arabinogalactans.</text>
        <dbReference type="EC" id="3.2.1.89"/>
    </reaction>
</comment>
<dbReference type="GO" id="GO:0031218">
    <property type="term" value="F:arabinogalactan endo-1,4-beta-galactosidase activity"/>
    <property type="evidence" value="ECO:0007669"/>
    <property type="project" value="UniProtKB-EC"/>
</dbReference>
<dbReference type="Pfam" id="PF07745">
    <property type="entry name" value="Glyco_hydro_53"/>
    <property type="match status" value="1"/>
</dbReference>
<dbReference type="PANTHER" id="PTHR34983:SF1">
    <property type="entry name" value="ARABINOGALACTAN ENDO-BETA-1,4-GALACTANASE A"/>
    <property type="match status" value="1"/>
</dbReference>
<evidence type="ECO:0000256" key="1">
    <source>
        <dbReference type="ARBA" id="ARBA00001695"/>
    </source>
</evidence>
<evidence type="ECO:0000256" key="3">
    <source>
        <dbReference type="ARBA" id="ARBA00012556"/>
    </source>
</evidence>
<name>A0A1I0PYQ2_9BACT</name>
<dbReference type="InterPro" id="IPR011683">
    <property type="entry name" value="Glyco_hydro_53"/>
</dbReference>
<proteinExistence type="inferred from homology"/>
<evidence type="ECO:0000256" key="2">
    <source>
        <dbReference type="ARBA" id="ARBA00010687"/>
    </source>
</evidence>
<sequence length="418" mass="47393">MKCKTILMMVLLSLTSQLFAQDLYVGGDVSLLQQYDDYGVSYYDQQGQPISDVLTYMKSEAVGWNAQRVRLFVDPNPALEYNDPAVCQDLAYVARLGKRIKDAGFAFMLDFHYSDVWADPAKQWTPMAWLSLNDTELQTKIYEYTRDCLTKLVEAGATPDFIQTGNEISYGMLWGEKGSGSNRCYTNSDDNWPRFIALLQQAGKACREVCPQAKIVIHTERNGQPDVLRGIYERLTSVDYDIIGLSYYPFWHKGLSTLSESLNMLATVFPDKKVQIVETAYYYQWQPQVGNGIDYDFSSTWPATAEGQASFVRDLIAELKKHSNVNALYWWFPEENGTGPNKAVIGGWLNRGLWDNNTHCALPALYELKSFFDGRTGIASVMADMDDSKWYTLRGVCLDSCPAFPGIYVRNRQKVAVK</sequence>
<keyword evidence="8" id="KW-1185">Reference proteome</keyword>
<evidence type="ECO:0000256" key="6">
    <source>
        <dbReference type="RuleBase" id="RU361192"/>
    </source>
</evidence>
<dbReference type="AlphaFoldDB" id="A0A1I0PYQ2"/>
<organism evidence="7 8">
    <name type="scientific">Prevotella aff. ruminicola Tc2-24</name>
    <dbReference type="NCBI Taxonomy" id="81582"/>
    <lineage>
        <taxon>Bacteria</taxon>
        <taxon>Pseudomonadati</taxon>
        <taxon>Bacteroidota</taxon>
        <taxon>Bacteroidia</taxon>
        <taxon>Bacteroidales</taxon>
        <taxon>Prevotellaceae</taxon>
        <taxon>Prevotella</taxon>
    </lineage>
</organism>
<evidence type="ECO:0000256" key="4">
    <source>
        <dbReference type="ARBA" id="ARBA00022801"/>
    </source>
</evidence>
<dbReference type="Proteomes" id="UP000199373">
    <property type="component" value="Unassembled WGS sequence"/>
</dbReference>
<dbReference type="EC" id="3.2.1.89" evidence="3 6"/>
<evidence type="ECO:0000313" key="7">
    <source>
        <dbReference type="EMBL" id="SEW19685.1"/>
    </source>
</evidence>
<dbReference type="PANTHER" id="PTHR34983">
    <property type="entry name" value="ARABINOGALACTAN ENDO-BETA-1,4-GALACTANASE A"/>
    <property type="match status" value="1"/>
</dbReference>
<gene>
    <name evidence="7" type="ORF">SAMN04487850_2065</name>
</gene>
<dbReference type="SUPFAM" id="SSF51445">
    <property type="entry name" value="(Trans)glycosidases"/>
    <property type="match status" value="1"/>
</dbReference>
<feature type="signal peptide" evidence="6">
    <location>
        <begin position="1"/>
        <end position="20"/>
    </location>
</feature>
<dbReference type="Gene3D" id="3.20.20.80">
    <property type="entry name" value="Glycosidases"/>
    <property type="match status" value="1"/>
</dbReference>
<reference evidence="7 8" key="1">
    <citation type="submission" date="2016-10" db="EMBL/GenBank/DDBJ databases">
        <authorList>
            <person name="de Groot N.N."/>
        </authorList>
    </citation>
    <scope>NUCLEOTIDE SEQUENCE [LARGE SCALE GENOMIC DNA]</scope>
    <source>
        <strain evidence="7 8">TC2-24</strain>
    </source>
</reference>
<dbReference type="GO" id="GO:0015926">
    <property type="term" value="F:glucosidase activity"/>
    <property type="evidence" value="ECO:0007669"/>
    <property type="project" value="InterPro"/>
</dbReference>
<keyword evidence="4 6" id="KW-0378">Hydrolase</keyword>
<feature type="chain" id="PRO_5011329210" description="Arabinogalactan endo-beta-1,4-galactanase" evidence="6">
    <location>
        <begin position="21"/>
        <end position="418"/>
    </location>
</feature>
<protein>
    <recommendedName>
        <fullName evidence="3 6">Arabinogalactan endo-beta-1,4-galactanase</fullName>
        <ecNumber evidence="3 6">3.2.1.89</ecNumber>
    </recommendedName>
</protein>
<evidence type="ECO:0000256" key="5">
    <source>
        <dbReference type="ARBA" id="ARBA00023295"/>
    </source>
</evidence>
<dbReference type="RefSeq" id="WP_091916376.1">
    <property type="nucleotide sequence ID" value="NZ_FOIQ01000005.1"/>
</dbReference>
<dbReference type="GO" id="GO:0045490">
    <property type="term" value="P:pectin catabolic process"/>
    <property type="evidence" value="ECO:0007669"/>
    <property type="project" value="TreeGrafter"/>
</dbReference>
<accession>A0A1I0PYQ2</accession>
<dbReference type="EMBL" id="FOIQ01000005">
    <property type="protein sequence ID" value="SEW19685.1"/>
    <property type="molecule type" value="Genomic_DNA"/>
</dbReference>